<dbReference type="PRINTS" id="PR01035">
    <property type="entry name" value="TCRTETA"/>
</dbReference>
<evidence type="ECO:0000256" key="4">
    <source>
        <dbReference type="ARBA" id="ARBA00022692"/>
    </source>
</evidence>
<reference evidence="9 10" key="1">
    <citation type="submission" date="2023-04" db="EMBL/GenBank/DDBJ databases">
        <title>Genome Sequence of Selenomonas sputigena ATCC 33150.</title>
        <authorList>
            <person name="Miller D.P."/>
            <person name="Anvari S."/>
            <person name="Polson S.W."/>
            <person name="Macdonald M."/>
            <person name="Mcdowell J.V."/>
        </authorList>
    </citation>
    <scope>NUCLEOTIDE SEQUENCE [LARGE SCALE GENOMIC DNA]</scope>
    <source>
        <strain evidence="9 10">ATCC 33150</strain>
    </source>
</reference>
<dbReference type="Pfam" id="PF07690">
    <property type="entry name" value="MFS_1"/>
    <property type="match status" value="1"/>
</dbReference>
<accession>A0ABV3X3X6</accession>
<evidence type="ECO:0000256" key="1">
    <source>
        <dbReference type="ARBA" id="ARBA00004651"/>
    </source>
</evidence>
<keyword evidence="4 7" id="KW-0812">Transmembrane</keyword>
<dbReference type="PANTHER" id="PTHR43414:SF1">
    <property type="entry name" value="PEPTIDE PERMEASE"/>
    <property type="match status" value="1"/>
</dbReference>
<feature type="transmembrane region" description="Helical" evidence="7">
    <location>
        <begin position="303"/>
        <end position="326"/>
    </location>
</feature>
<evidence type="ECO:0000256" key="7">
    <source>
        <dbReference type="SAM" id="Phobius"/>
    </source>
</evidence>
<sequence length="401" mass="42990">MNWKLTLAVLVCNILFMSASYTMLIPFLPLYLTNELDVAQNSVNLWSGLVFSASFVVSAIMAPIWGRLADRHGKRLMAIRSSLLLSLSYLLCGIVQTPEQLVAARLVQGFSAGLWPMDLAIMSVYAPPARLGLCLGIMQGVLTAGGVIGPLLGGTLAEFFGMRLSFFVGAAALFLNCLMFIFIIKEPPATKPKASENTDQKHHSLLSLPLIRHLLIAGLLVQMVILILQPIITTYIVSLAGNLPNLVFVSGLVFSLGGIAGAIAAPAWGAFGQRRGFIRSMMFALGCAGAGIMFQGIPDDLCTFAVMQFICGLFFAGIHPAINALLAHHSPADAKGQIFGLLFAAQQIGSIAGPVLGGLIATFFGMKYVFFLAGTILLALAVFIHQRFTRVRGLRKLFKTA</sequence>
<dbReference type="InterPro" id="IPR001958">
    <property type="entry name" value="Tet-R_TetA/multi-R_MdtG-like"/>
</dbReference>
<comment type="subcellular location">
    <subcellularLocation>
        <location evidence="1">Cell membrane</location>
        <topology evidence="1">Multi-pass membrane protein</topology>
    </subcellularLocation>
</comment>
<feature type="transmembrane region" description="Helical" evidence="7">
    <location>
        <begin position="277"/>
        <end position="297"/>
    </location>
</feature>
<evidence type="ECO:0000256" key="6">
    <source>
        <dbReference type="ARBA" id="ARBA00023136"/>
    </source>
</evidence>
<dbReference type="SUPFAM" id="SSF103473">
    <property type="entry name" value="MFS general substrate transporter"/>
    <property type="match status" value="1"/>
</dbReference>
<dbReference type="Gene3D" id="1.20.1250.20">
    <property type="entry name" value="MFS general substrate transporter like domains"/>
    <property type="match status" value="1"/>
</dbReference>
<feature type="transmembrane region" description="Helical" evidence="7">
    <location>
        <begin position="338"/>
        <end position="362"/>
    </location>
</feature>
<feature type="transmembrane region" description="Helical" evidence="7">
    <location>
        <begin position="7"/>
        <end position="32"/>
    </location>
</feature>
<proteinExistence type="predicted"/>
<dbReference type="EMBL" id="JARVLH010000001">
    <property type="protein sequence ID" value="MEX5284218.1"/>
    <property type="molecule type" value="Genomic_DNA"/>
</dbReference>
<feature type="transmembrane region" description="Helical" evidence="7">
    <location>
        <begin position="44"/>
        <end position="65"/>
    </location>
</feature>
<evidence type="ECO:0000259" key="8">
    <source>
        <dbReference type="PROSITE" id="PS50850"/>
    </source>
</evidence>
<evidence type="ECO:0000256" key="3">
    <source>
        <dbReference type="ARBA" id="ARBA00022475"/>
    </source>
</evidence>
<keyword evidence="3" id="KW-1003">Cell membrane</keyword>
<organism evidence="9 10">
    <name type="scientific">Selenomonas sputigena</name>
    <dbReference type="NCBI Taxonomy" id="69823"/>
    <lineage>
        <taxon>Bacteria</taxon>
        <taxon>Bacillati</taxon>
        <taxon>Bacillota</taxon>
        <taxon>Negativicutes</taxon>
        <taxon>Selenomonadales</taxon>
        <taxon>Selenomonadaceae</taxon>
        <taxon>Selenomonas</taxon>
    </lineage>
</organism>
<dbReference type="RefSeq" id="WP_368845939.1">
    <property type="nucleotide sequence ID" value="NZ_CP194411.1"/>
</dbReference>
<dbReference type="Proteomes" id="UP001559623">
    <property type="component" value="Unassembled WGS sequence"/>
</dbReference>
<protein>
    <submittedName>
        <fullName evidence="9">MFS transporter</fullName>
    </submittedName>
</protein>
<name>A0ABV3X3X6_9FIRM</name>
<comment type="caution">
    <text evidence="9">The sequence shown here is derived from an EMBL/GenBank/DDBJ whole genome shotgun (WGS) entry which is preliminary data.</text>
</comment>
<feature type="transmembrane region" description="Helical" evidence="7">
    <location>
        <begin position="164"/>
        <end position="184"/>
    </location>
</feature>
<keyword evidence="6 7" id="KW-0472">Membrane</keyword>
<evidence type="ECO:0000313" key="10">
    <source>
        <dbReference type="Proteomes" id="UP001559623"/>
    </source>
</evidence>
<feature type="transmembrane region" description="Helical" evidence="7">
    <location>
        <begin position="133"/>
        <end position="152"/>
    </location>
</feature>
<evidence type="ECO:0000256" key="5">
    <source>
        <dbReference type="ARBA" id="ARBA00022989"/>
    </source>
</evidence>
<gene>
    <name evidence="9" type="ORF">QCO44_00990</name>
</gene>
<evidence type="ECO:0000313" key="9">
    <source>
        <dbReference type="EMBL" id="MEX5284218.1"/>
    </source>
</evidence>
<dbReference type="PANTHER" id="PTHR43414">
    <property type="entry name" value="MULTIDRUG RESISTANCE PROTEIN MDTG"/>
    <property type="match status" value="1"/>
</dbReference>
<keyword evidence="5 7" id="KW-1133">Transmembrane helix</keyword>
<feature type="transmembrane region" description="Helical" evidence="7">
    <location>
        <begin position="214"/>
        <end position="237"/>
    </location>
</feature>
<dbReference type="PROSITE" id="PS50850">
    <property type="entry name" value="MFS"/>
    <property type="match status" value="1"/>
</dbReference>
<feature type="transmembrane region" description="Helical" evidence="7">
    <location>
        <begin position="368"/>
        <end position="385"/>
    </location>
</feature>
<feature type="domain" description="Major facilitator superfamily (MFS) profile" evidence="8">
    <location>
        <begin position="6"/>
        <end position="392"/>
    </location>
</feature>
<dbReference type="InterPro" id="IPR020846">
    <property type="entry name" value="MFS_dom"/>
</dbReference>
<keyword evidence="10" id="KW-1185">Reference proteome</keyword>
<keyword evidence="2" id="KW-0813">Transport</keyword>
<feature type="transmembrane region" description="Helical" evidence="7">
    <location>
        <begin position="243"/>
        <end position="265"/>
    </location>
</feature>
<evidence type="ECO:0000256" key="2">
    <source>
        <dbReference type="ARBA" id="ARBA00022448"/>
    </source>
</evidence>
<dbReference type="InterPro" id="IPR011701">
    <property type="entry name" value="MFS"/>
</dbReference>
<dbReference type="InterPro" id="IPR036259">
    <property type="entry name" value="MFS_trans_sf"/>
</dbReference>